<feature type="active site" description="Schiff-base intermediate with substrate" evidence="4">
    <location>
        <position position="200"/>
    </location>
</feature>
<dbReference type="Gene3D" id="3.20.20.70">
    <property type="entry name" value="Aldolase class I"/>
    <property type="match status" value="1"/>
</dbReference>
<name>A0ABC9TSE2_CLOSY</name>
<feature type="active site" description="Proton donor/acceptor" evidence="4">
    <location>
        <position position="172"/>
    </location>
</feature>
<evidence type="ECO:0000256" key="1">
    <source>
        <dbReference type="ARBA" id="ARBA00007592"/>
    </source>
</evidence>
<dbReference type="CDD" id="cd00408">
    <property type="entry name" value="DHDPS-like"/>
    <property type="match status" value="1"/>
</dbReference>
<feature type="binding site" evidence="5">
    <location>
        <position position="243"/>
    </location>
    <ligand>
        <name>pyruvate</name>
        <dbReference type="ChEBI" id="CHEBI:15361"/>
    </ligand>
</feature>
<dbReference type="Proteomes" id="UP000016491">
    <property type="component" value="Unassembled WGS sequence"/>
</dbReference>
<evidence type="ECO:0000256" key="3">
    <source>
        <dbReference type="PIRNR" id="PIRNR001365"/>
    </source>
</evidence>
<dbReference type="PRINTS" id="PR00146">
    <property type="entry name" value="DHPICSNTHASE"/>
</dbReference>
<gene>
    <name evidence="6" type="ORF">CLOSYM_04241</name>
</gene>
<dbReference type="AlphaFoldDB" id="A0ABC9TSE2"/>
<dbReference type="PANTHER" id="PTHR12128">
    <property type="entry name" value="DIHYDRODIPICOLINATE SYNTHASE"/>
    <property type="match status" value="1"/>
</dbReference>
<protein>
    <submittedName>
        <fullName evidence="6">Dihydrodipicolinate synthetase family protein</fullName>
    </submittedName>
</protein>
<evidence type="ECO:0000313" key="6">
    <source>
        <dbReference type="EMBL" id="ERI74221.1"/>
    </source>
</evidence>
<evidence type="ECO:0000256" key="2">
    <source>
        <dbReference type="ARBA" id="ARBA00023239"/>
    </source>
</evidence>
<dbReference type="Pfam" id="PF00701">
    <property type="entry name" value="DHDPS"/>
    <property type="match status" value="1"/>
</dbReference>
<evidence type="ECO:0000256" key="4">
    <source>
        <dbReference type="PIRSR" id="PIRSR001365-1"/>
    </source>
</evidence>
<dbReference type="SUPFAM" id="SSF51569">
    <property type="entry name" value="Aldolase"/>
    <property type="match status" value="1"/>
</dbReference>
<dbReference type="InterPro" id="IPR002220">
    <property type="entry name" value="DapA-like"/>
</dbReference>
<reference evidence="6 7" key="1">
    <citation type="submission" date="2013-07" db="EMBL/GenBank/DDBJ databases">
        <authorList>
            <person name="Weinstock G."/>
            <person name="Sodergren E."/>
            <person name="Wylie T."/>
            <person name="Fulton L."/>
            <person name="Fulton R."/>
            <person name="Fronick C."/>
            <person name="O'Laughlin M."/>
            <person name="Godfrey J."/>
            <person name="Miner T."/>
            <person name="Herter B."/>
            <person name="Appelbaum E."/>
            <person name="Cordes M."/>
            <person name="Lek S."/>
            <person name="Wollam A."/>
            <person name="Pepin K.H."/>
            <person name="Palsikar V.B."/>
            <person name="Mitreva M."/>
            <person name="Wilson R.K."/>
        </authorList>
    </citation>
    <scope>NUCLEOTIDE SEQUENCE [LARGE SCALE GENOMIC DNA]</scope>
    <source>
        <strain evidence="6 7">ATCC 14940</strain>
    </source>
</reference>
<proteinExistence type="inferred from homology"/>
<sequence length="332" mass="36498">MILGSKLTNVMKLTKGNLTKEIPTKERGGKMKKTNVKGVGLAGVITEIVTPWKADGTLDLLSLERMVEFQHQSGIAGIYLHGISAETAFMSWQEKTELVKQVVKFARGRIPVIANLFCNGQDEALELLRYYVEFGVDAVSMSQPMIYSYSEAALEEYFSTLLESSELPFYLYNMPQAGYVLSPSLIGRLAGKYGNLAGYKDSTQNVIHQQEVISAVSRDDFSVLAGSDATFYSTLASGGNGIVSLISGIYPELIISLWRAFESGDKEQAMAHQLAIMKVRAVLKGFPLITGYKAAAKKLGIIENDTVRRPLTPMTDRMADDLMGQLKDLEIV</sequence>
<comment type="similarity">
    <text evidence="1 3">Belongs to the DapA family.</text>
</comment>
<comment type="caution">
    <text evidence="6">The sequence shown here is derived from an EMBL/GenBank/DDBJ whole genome shotgun (WGS) entry which is preliminary data.</text>
</comment>
<organism evidence="6 7">
    <name type="scientific">[Clostridium] symbiosum ATCC 14940</name>
    <dbReference type="NCBI Taxonomy" id="411472"/>
    <lineage>
        <taxon>Bacteria</taxon>
        <taxon>Bacillati</taxon>
        <taxon>Bacillota</taxon>
        <taxon>Clostridia</taxon>
        <taxon>Lachnospirales</taxon>
        <taxon>Lachnospiraceae</taxon>
        <taxon>Otoolea</taxon>
    </lineage>
</organism>
<accession>A0ABC9TSE2</accession>
<keyword evidence="2 3" id="KW-0456">Lyase</keyword>
<dbReference type="InterPro" id="IPR013785">
    <property type="entry name" value="Aldolase_TIM"/>
</dbReference>
<dbReference type="SMART" id="SM01130">
    <property type="entry name" value="DHDPS"/>
    <property type="match status" value="1"/>
</dbReference>
<evidence type="ECO:0000313" key="7">
    <source>
        <dbReference type="Proteomes" id="UP000016491"/>
    </source>
</evidence>
<evidence type="ECO:0000256" key="5">
    <source>
        <dbReference type="PIRSR" id="PIRSR001365-2"/>
    </source>
</evidence>
<dbReference type="GO" id="GO:0016829">
    <property type="term" value="F:lyase activity"/>
    <property type="evidence" value="ECO:0007669"/>
    <property type="project" value="UniProtKB-KW"/>
</dbReference>
<dbReference type="EMBL" id="AWSU01000341">
    <property type="protein sequence ID" value="ERI74221.1"/>
    <property type="molecule type" value="Genomic_DNA"/>
</dbReference>
<dbReference type="PIRSF" id="PIRSF001365">
    <property type="entry name" value="DHDPS"/>
    <property type="match status" value="1"/>
</dbReference>
<dbReference type="PANTHER" id="PTHR12128:SF66">
    <property type="entry name" value="4-HYDROXY-2-OXOGLUTARATE ALDOLASE, MITOCHONDRIAL"/>
    <property type="match status" value="1"/>
</dbReference>